<evidence type="ECO:0000256" key="7">
    <source>
        <dbReference type="ARBA" id="ARBA00022884"/>
    </source>
</evidence>
<keyword evidence="4" id="KW-0540">Nuclease</keyword>
<dbReference type="InterPro" id="IPR011907">
    <property type="entry name" value="RNase_III"/>
</dbReference>
<feature type="domain" description="DRBM" evidence="8">
    <location>
        <begin position="166"/>
        <end position="235"/>
    </location>
</feature>
<evidence type="ECO:0000256" key="4">
    <source>
        <dbReference type="ARBA" id="ARBA00022722"/>
    </source>
</evidence>
<evidence type="ECO:0000259" key="8">
    <source>
        <dbReference type="PROSITE" id="PS50137"/>
    </source>
</evidence>
<evidence type="ECO:0000259" key="9">
    <source>
        <dbReference type="PROSITE" id="PS50142"/>
    </source>
</evidence>
<accession>A0A0F9IIC1</accession>
<dbReference type="SUPFAM" id="SSF54768">
    <property type="entry name" value="dsRNA-binding domain-like"/>
    <property type="match status" value="1"/>
</dbReference>
<evidence type="ECO:0000313" key="10">
    <source>
        <dbReference type="EMBL" id="KKL93565.1"/>
    </source>
</evidence>
<comment type="catalytic activity">
    <reaction evidence="1">
        <text>Endonucleolytic cleavage to 5'-phosphomonoester.</text>
        <dbReference type="EC" id="3.1.26.3"/>
    </reaction>
</comment>
<dbReference type="PANTHER" id="PTHR11207">
    <property type="entry name" value="RIBONUCLEASE III"/>
    <property type="match status" value="1"/>
</dbReference>
<feature type="domain" description="RNase III" evidence="9">
    <location>
        <begin position="10"/>
        <end position="139"/>
    </location>
</feature>
<dbReference type="InterPro" id="IPR036389">
    <property type="entry name" value="RNase_III_sf"/>
</dbReference>
<reference evidence="10" key="1">
    <citation type="journal article" date="2015" name="Nature">
        <title>Complex archaea that bridge the gap between prokaryotes and eukaryotes.</title>
        <authorList>
            <person name="Spang A."/>
            <person name="Saw J.H."/>
            <person name="Jorgensen S.L."/>
            <person name="Zaremba-Niedzwiedzka K."/>
            <person name="Martijn J."/>
            <person name="Lind A.E."/>
            <person name="van Eijk R."/>
            <person name="Schleper C."/>
            <person name="Guy L."/>
            <person name="Ettema T.J."/>
        </authorList>
    </citation>
    <scope>NUCLEOTIDE SEQUENCE</scope>
</reference>
<keyword evidence="7" id="KW-0694">RNA-binding</keyword>
<dbReference type="PROSITE" id="PS50137">
    <property type="entry name" value="DS_RBD"/>
    <property type="match status" value="1"/>
</dbReference>
<evidence type="ECO:0000256" key="3">
    <source>
        <dbReference type="ARBA" id="ARBA00012177"/>
    </source>
</evidence>
<keyword evidence="6" id="KW-0378">Hydrolase</keyword>
<dbReference type="SMART" id="SM00535">
    <property type="entry name" value="RIBOc"/>
    <property type="match status" value="1"/>
</dbReference>
<evidence type="ECO:0000256" key="5">
    <source>
        <dbReference type="ARBA" id="ARBA00022759"/>
    </source>
</evidence>
<evidence type="ECO:0000256" key="6">
    <source>
        <dbReference type="ARBA" id="ARBA00022801"/>
    </source>
</evidence>
<dbReference type="Gene3D" id="1.10.1520.10">
    <property type="entry name" value="Ribonuclease III domain"/>
    <property type="match status" value="1"/>
</dbReference>
<organism evidence="10">
    <name type="scientific">marine sediment metagenome</name>
    <dbReference type="NCBI Taxonomy" id="412755"/>
    <lineage>
        <taxon>unclassified sequences</taxon>
        <taxon>metagenomes</taxon>
        <taxon>ecological metagenomes</taxon>
    </lineage>
</organism>
<protein>
    <recommendedName>
        <fullName evidence="3">ribonuclease III</fullName>
        <ecNumber evidence="3">3.1.26.3</ecNumber>
    </recommendedName>
</protein>
<dbReference type="InterPro" id="IPR000999">
    <property type="entry name" value="RNase_III_dom"/>
</dbReference>
<proteinExistence type="inferred from homology"/>
<dbReference type="NCBIfam" id="TIGR02191">
    <property type="entry name" value="RNaseIII"/>
    <property type="match status" value="1"/>
</dbReference>
<dbReference type="GO" id="GO:0004525">
    <property type="term" value="F:ribonuclease III activity"/>
    <property type="evidence" value="ECO:0007669"/>
    <property type="project" value="UniProtKB-EC"/>
</dbReference>
<dbReference type="GO" id="GO:0010468">
    <property type="term" value="P:regulation of gene expression"/>
    <property type="evidence" value="ECO:0007669"/>
    <property type="project" value="TreeGrafter"/>
</dbReference>
<dbReference type="GO" id="GO:0006364">
    <property type="term" value="P:rRNA processing"/>
    <property type="evidence" value="ECO:0007669"/>
    <property type="project" value="InterPro"/>
</dbReference>
<dbReference type="HAMAP" id="MF_00104">
    <property type="entry name" value="RNase_III"/>
    <property type="match status" value="1"/>
</dbReference>
<dbReference type="PROSITE" id="PS50142">
    <property type="entry name" value="RNASE_3_2"/>
    <property type="match status" value="1"/>
</dbReference>
<dbReference type="SMART" id="SM00358">
    <property type="entry name" value="DSRM"/>
    <property type="match status" value="1"/>
</dbReference>
<dbReference type="FunFam" id="1.10.1520.10:FF:000001">
    <property type="entry name" value="Ribonuclease 3"/>
    <property type="match status" value="1"/>
</dbReference>
<dbReference type="Pfam" id="PF00035">
    <property type="entry name" value="dsrm"/>
    <property type="match status" value="1"/>
</dbReference>
<keyword evidence="5" id="KW-0255">Endonuclease</keyword>
<name>A0A0F9IIC1_9ZZZZ</name>
<dbReference type="EC" id="3.1.26.3" evidence="3"/>
<dbReference type="CDD" id="cd00593">
    <property type="entry name" value="RIBOc"/>
    <property type="match status" value="1"/>
</dbReference>
<dbReference type="Pfam" id="PF14622">
    <property type="entry name" value="Ribonucleas_3_3"/>
    <property type="match status" value="1"/>
</dbReference>
<dbReference type="SUPFAM" id="SSF69065">
    <property type="entry name" value="RNase III domain-like"/>
    <property type="match status" value="1"/>
</dbReference>
<dbReference type="PANTHER" id="PTHR11207:SF0">
    <property type="entry name" value="RIBONUCLEASE 3"/>
    <property type="match status" value="1"/>
</dbReference>
<sequence length="237" mass="25578">MATVGTPKDPTSLLKSLGVEFRQGALLEQAFVHRSYLNEAPELDLESNERMEFLGDAVLGLIISERLYRDYPALSEGHLSQVRALLVRWDSLAQAADRISVGDYLILGRGEEMSGGRARPSNLAGALEALIGAAFLDGGMTKARKLVLQLLKPELEKIAAGAVAIDSKSELQHVVQARWHEIPKYQLISSVGPDHAKTFTVEVLAHSEVLGRGEGCNKKQAELAAARQALETLAASG</sequence>
<dbReference type="CDD" id="cd10845">
    <property type="entry name" value="DSRM_RNAse_III_family"/>
    <property type="match status" value="1"/>
</dbReference>
<dbReference type="PROSITE" id="PS00517">
    <property type="entry name" value="RNASE_3_1"/>
    <property type="match status" value="1"/>
</dbReference>
<gene>
    <name evidence="10" type="ORF">LCGC14_1873420</name>
</gene>
<dbReference type="EMBL" id="LAZR01019151">
    <property type="protein sequence ID" value="KKL93565.1"/>
    <property type="molecule type" value="Genomic_DNA"/>
</dbReference>
<dbReference type="Gene3D" id="3.30.160.20">
    <property type="match status" value="1"/>
</dbReference>
<comment type="similarity">
    <text evidence="2">Belongs to the ribonuclease III family.</text>
</comment>
<dbReference type="GO" id="GO:0003725">
    <property type="term" value="F:double-stranded RNA binding"/>
    <property type="evidence" value="ECO:0007669"/>
    <property type="project" value="TreeGrafter"/>
</dbReference>
<dbReference type="InterPro" id="IPR014720">
    <property type="entry name" value="dsRBD_dom"/>
</dbReference>
<evidence type="ECO:0000256" key="2">
    <source>
        <dbReference type="ARBA" id="ARBA00010183"/>
    </source>
</evidence>
<comment type="caution">
    <text evidence="10">The sequence shown here is derived from an EMBL/GenBank/DDBJ whole genome shotgun (WGS) entry which is preliminary data.</text>
</comment>
<evidence type="ECO:0000256" key="1">
    <source>
        <dbReference type="ARBA" id="ARBA00000109"/>
    </source>
</evidence>
<dbReference type="AlphaFoldDB" id="A0A0F9IIC1"/>